<dbReference type="AlphaFoldDB" id="Q6IGN1"/>
<proteinExistence type="predicted"/>
<reference evidence="1" key="1">
    <citation type="journal article" date="2003" name="Genome Biol.">
        <title>An integrated gene annotation and transcriptional profiling approach towards the full gene content of the Drosophila genome.</title>
        <authorList>
            <person name="Hild M."/>
            <person name="Beckmann B."/>
            <person name="Haas S.A."/>
            <person name="Koch B."/>
            <person name="Solovyev V."/>
            <person name="Busold C."/>
            <person name="Fellenberg K."/>
            <person name="Boutros M."/>
            <person name="Vingron M."/>
            <person name="Sauer F."/>
            <person name="Hoheisel J.D."/>
            <person name="Paro R."/>
        </authorList>
    </citation>
    <scope>NUCLEOTIDE SEQUENCE</scope>
</reference>
<name>Q6IGN1_DROME</name>
<gene>
    <name evidence="1" type="ORF">HDC05854</name>
</gene>
<organism evidence="1">
    <name type="scientific">Drosophila melanogaster</name>
    <name type="common">Fruit fly</name>
    <dbReference type="NCBI Taxonomy" id="7227"/>
    <lineage>
        <taxon>Eukaryota</taxon>
        <taxon>Metazoa</taxon>
        <taxon>Ecdysozoa</taxon>
        <taxon>Arthropoda</taxon>
        <taxon>Hexapoda</taxon>
        <taxon>Insecta</taxon>
        <taxon>Pterygota</taxon>
        <taxon>Neoptera</taxon>
        <taxon>Endopterygota</taxon>
        <taxon>Diptera</taxon>
        <taxon>Brachycera</taxon>
        <taxon>Muscomorpha</taxon>
        <taxon>Ephydroidea</taxon>
        <taxon>Drosophilidae</taxon>
        <taxon>Drosophila</taxon>
        <taxon>Sophophora</taxon>
    </lineage>
</organism>
<protein>
    <submittedName>
        <fullName evidence="1">HDC05854</fullName>
    </submittedName>
</protein>
<accession>Q6IGN1</accession>
<dbReference type="EMBL" id="BK003735">
    <property type="protein sequence ID" value="DAA02433.1"/>
    <property type="molecule type" value="Genomic_DNA"/>
</dbReference>
<evidence type="ECO:0000313" key="1">
    <source>
        <dbReference type="EMBL" id="DAA02433.1"/>
    </source>
</evidence>
<sequence length="101" mass="10930">MHAVCRQQFHPVALCAECTTAPCTTLHHPNHPGPPCSTLQHGDIHKPNLSHTVALKAKGNCLAARGFWPGFRAARLSNGQQNVLAKKETELTNGDKILGYP</sequence>